<gene>
    <name evidence="2" type="ORF">BSL78_16965</name>
</gene>
<keyword evidence="3" id="KW-1185">Reference proteome</keyword>
<reference evidence="2 3" key="1">
    <citation type="journal article" date="2017" name="PLoS Biol.">
        <title>The sea cucumber genome provides insights into morphological evolution and visceral regeneration.</title>
        <authorList>
            <person name="Zhang X."/>
            <person name="Sun L."/>
            <person name="Yuan J."/>
            <person name="Sun Y."/>
            <person name="Gao Y."/>
            <person name="Zhang L."/>
            <person name="Li S."/>
            <person name="Dai H."/>
            <person name="Hamel J.F."/>
            <person name="Liu C."/>
            <person name="Yu Y."/>
            <person name="Liu S."/>
            <person name="Lin W."/>
            <person name="Guo K."/>
            <person name="Jin S."/>
            <person name="Xu P."/>
            <person name="Storey K.B."/>
            <person name="Huan P."/>
            <person name="Zhang T."/>
            <person name="Zhou Y."/>
            <person name="Zhang J."/>
            <person name="Lin C."/>
            <person name="Li X."/>
            <person name="Xing L."/>
            <person name="Huo D."/>
            <person name="Sun M."/>
            <person name="Wang L."/>
            <person name="Mercier A."/>
            <person name="Li F."/>
            <person name="Yang H."/>
            <person name="Xiang J."/>
        </authorList>
    </citation>
    <scope>NUCLEOTIDE SEQUENCE [LARGE SCALE GENOMIC DNA]</scope>
    <source>
        <strain evidence="2">Shaxun</strain>
        <tissue evidence="2">Muscle</tissue>
    </source>
</reference>
<dbReference type="EMBL" id="MRZV01000661">
    <property type="protein sequence ID" value="PIK46173.1"/>
    <property type="molecule type" value="Genomic_DNA"/>
</dbReference>
<name>A0A2G8KDW5_STIJA</name>
<protein>
    <submittedName>
        <fullName evidence="2">Uncharacterized protein</fullName>
    </submittedName>
</protein>
<organism evidence="2 3">
    <name type="scientific">Stichopus japonicus</name>
    <name type="common">Sea cucumber</name>
    <dbReference type="NCBI Taxonomy" id="307972"/>
    <lineage>
        <taxon>Eukaryota</taxon>
        <taxon>Metazoa</taxon>
        <taxon>Echinodermata</taxon>
        <taxon>Eleutherozoa</taxon>
        <taxon>Echinozoa</taxon>
        <taxon>Holothuroidea</taxon>
        <taxon>Aspidochirotacea</taxon>
        <taxon>Aspidochirotida</taxon>
        <taxon>Stichopodidae</taxon>
        <taxon>Apostichopus</taxon>
    </lineage>
</organism>
<accession>A0A2G8KDW5</accession>
<feature type="transmembrane region" description="Helical" evidence="1">
    <location>
        <begin position="42"/>
        <end position="66"/>
    </location>
</feature>
<evidence type="ECO:0000313" key="3">
    <source>
        <dbReference type="Proteomes" id="UP000230750"/>
    </source>
</evidence>
<keyword evidence="1" id="KW-0812">Transmembrane</keyword>
<dbReference type="AlphaFoldDB" id="A0A2G8KDW5"/>
<dbReference type="Proteomes" id="UP000230750">
    <property type="component" value="Unassembled WGS sequence"/>
</dbReference>
<proteinExistence type="predicted"/>
<keyword evidence="1" id="KW-0472">Membrane</keyword>
<evidence type="ECO:0000256" key="1">
    <source>
        <dbReference type="SAM" id="Phobius"/>
    </source>
</evidence>
<comment type="caution">
    <text evidence="2">The sequence shown here is derived from an EMBL/GenBank/DDBJ whole genome shotgun (WGS) entry which is preliminary data.</text>
</comment>
<evidence type="ECO:0000313" key="2">
    <source>
        <dbReference type="EMBL" id="PIK46173.1"/>
    </source>
</evidence>
<keyword evidence="1" id="KW-1133">Transmembrane helix</keyword>
<sequence length="255" mass="28996">MDKGSVFSDQEQNYPFYDIGSSFSVRDAVGPCNNQPIITFEVFLICAAAGFASFAALLVVTIILCCRLCKRQTRRNDEVNKPELTQTEIVTREKLPTPVLSVKTKRKSQIKDRPRPATLCLGDEVPIYAMPDKSRNRLVRSDIETGRMTKTVDYASLNDLCTTVIDETSELTLQNCTSRSPTRQFSFIVTPHIVRKTVKRYEELSLEDMSPQILRNTLMLMKNGEEENFGKRTDPDGEEIRLKMKLEKKMSAPML</sequence>